<organism evidence="4 5">
    <name type="scientific">Natronolimnobius baerhuensis</name>
    <dbReference type="NCBI Taxonomy" id="253108"/>
    <lineage>
        <taxon>Archaea</taxon>
        <taxon>Methanobacteriati</taxon>
        <taxon>Methanobacteriota</taxon>
        <taxon>Stenosarchaea group</taxon>
        <taxon>Halobacteria</taxon>
        <taxon>Halobacteriales</taxon>
        <taxon>Natrialbaceae</taxon>
        <taxon>Natronolimnobius</taxon>
    </lineage>
</organism>
<evidence type="ECO:0000256" key="2">
    <source>
        <dbReference type="SAM" id="MobiDB-lite"/>
    </source>
</evidence>
<dbReference type="InterPro" id="IPR003344">
    <property type="entry name" value="Big_1_dom"/>
</dbReference>
<feature type="region of interest" description="Disordered" evidence="2">
    <location>
        <begin position="1069"/>
        <end position="1092"/>
    </location>
</feature>
<comment type="similarity">
    <text evidence="1">Belongs to the intimin/invasin family.</text>
</comment>
<dbReference type="RefSeq" id="WP_087715638.1">
    <property type="nucleotide sequence ID" value="NZ_MWPH01000006.1"/>
</dbReference>
<comment type="caution">
    <text evidence="4">The sequence shown here is derived from an EMBL/GenBank/DDBJ whole genome shotgun (WGS) entry which is preliminary data.</text>
</comment>
<accession>A0A202E3Q4</accession>
<dbReference type="PROSITE" id="PS51127">
    <property type="entry name" value="BIG1"/>
    <property type="match status" value="1"/>
</dbReference>
<sequence>MNPRRVGIGLLVLVVLTVGVAAATGAAAADETSAPDCSTVAYETNSLGYYEVENVTQLQCIGDEKHGPGLDENYVLVSDIDAGATADWNDGDGFEPIGECGGISCQDNPFEGEFDGDGHTISNLIIDSGEDETGLFGATNGAEITNVHLEVIDVSGGQWDTGGLVGLAVDTEVTDVSIQGSVDGNARTGGLAGRARGSSITNVTVEISVDGSSIVGGVVGRLASGEVTGTTVSGNIDGSFHTQGGIAGNNRGTITESVASTDVDGSYDLGGLVGANEGTVSHSYATGTVSSDSDTDLRPTGAGGLVGLNDNGAIEGSYAIGAVDGVTTLGGLVGTDDGGTVSDSYWDTQSTGQSISGGNGEGLTTVEMTGDRAEDSMEFDFEESWDVSEGDSADGALEYYPTLQDNPQDPAPNATLYADGDGEDDPYVIEDWYHLDNVRENLDSNFTLTNDLDTETAGYDDVADAAVNNGHGFESIGEDGEEFTGWFNGSEYTISNLTIDRDEDVIGLFGYTDDATIEKVGLEDVDIHGQNYVGGLVGYNNGVISESYVTGDVKGSGEVVGGLISYNDGIVSKSYATGTVDGNFVGGLVGYNTEGTVSESYATGAVNGTTAGGLVGFHDTESDVEDSYWDTETTGQDDSAGGGEGFTTAQMTGENATALMSDFEFPAESTDGTWHATNTYPALAWQDIEPFYGVNVTDTNAPVGEGDTLEVTSEVTNWGADGDRTVELRDFDGDEQDTKAITLESGDSEKRTLRWDTVVSDAGTGSVTVTSGDDTDSEVVTVETIPQQIDATVTVDGAVADNDEEVEIEVTVADAFESPVEAATVEVDDADGLEDLTGETSETDSDGKAVFTATSSDAGVYTLEFSESDAGTADATVTFESGDPADVAIAADPANETIAADGESAITYTVVITDANDNPVANVDVEADGSDGSDLHLNGDETTTTASTDADGEVTFAVNSTTAQDAVEIVFTEQQTTIDATGSVTFEPGDVASVELDPAAEQTIDAGETVDFVATAFDEFGNVVEDDDTAFNWTNADNGTFEGTAAGEYEVTAELNEVESAPTTVTVEAVPSTGSATSSPSTAVDSDETTSVRTVGDELRADITPSVSDGISESHLEFSNTRTIELRFFTDDTTAEDRPVATTEQLDIELSDSIDTALTIREASTPTTDDVRDLDLGLEAGGYLQITTDFESDQLESATIEFTIPTEALETADGDIDAVSLYHFDSDTTEWRPLETTVLDEADNNIRFSAAVDGFSQFGVGVGTPDVDDPDSTADDTDADEASDVDADGDDSSAGDNDQDGTTDAVEDGTPGFSVGITLLAIVVSLAAGQRFRDPNRPEGKWFENR</sequence>
<dbReference type="SMART" id="SM00634">
    <property type="entry name" value="BID_1"/>
    <property type="match status" value="2"/>
</dbReference>
<name>A0A202E3Q4_9EURY</name>
<protein>
    <recommendedName>
        <fullName evidence="3">Big-1 domain-containing protein</fullName>
    </recommendedName>
</protein>
<feature type="region of interest" description="Disordered" evidence="2">
    <location>
        <begin position="397"/>
        <end position="422"/>
    </location>
</feature>
<evidence type="ECO:0000259" key="3">
    <source>
        <dbReference type="PROSITE" id="PS51127"/>
    </source>
</evidence>
<evidence type="ECO:0000256" key="1">
    <source>
        <dbReference type="ARBA" id="ARBA00010116"/>
    </source>
</evidence>
<evidence type="ECO:0000313" key="5">
    <source>
        <dbReference type="Proteomes" id="UP000196084"/>
    </source>
</evidence>
<dbReference type="Gene3D" id="2.60.40.10">
    <property type="entry name" value="Immunoglobulins"/>
    <property type="match status" value="2"/>
</dbReference>
<dbReference type="SUPFAM" id="SSF49373">
    <property type="entry name" value="Invasin/intimin cell-adhesion fragments"/>
    <property type="match status" value="2"/>
</dbReference>
<dbReference type="Gene3D" id="2.160.20.110">
    <property type="match status" value="2"/>
</dbReference>
<dbReference type="Pfam" id="PF02369">
    <property type="entry name" value="Big_1"/>
    <property type="match status" value="2"/>
</dbReference>
<dbReference type="OrthoDB" id="206136at2157"/>
<gene>
    <name evidence="4" type="ORF">B2G88_18670</name>
</gene>
<feature type="domain" description="Big-1" evidence="3">
    <location>
        <begin position="788"/>
        <end position="880"/>
    </location>
</feature>
<feature type="compositionally biased region" description="Low complexity" evidence="2">
    <location>
        <begin position="1069"/>
        <end position="1084"/>
    </location>
</feature>
<dbReference type="Proteomes" id="UP000196084">
    <property type="component" value="Unassembled WGS sequence"/>
</dbReference>
<dbReference type="NCBIfam" id="TIGR04213">
    <property type="entry name" value="PGF_pre_PGF"/>
    <property type="match status" value="1"/>
</dbReference>
<keyword evidence="5" id="KW-1185">Reference proteome</keyword>
<feature type="region of interest" description="Disordered" evidence="2">
    <location>
        <begin position="928"/>
        <end position="949"/>
    </location>
</feature>
<dbReference type="InterPro" id="IPR026453">
    <property type="entry name" value="PGF_pre_PGF"/>
</dbReference>
<dbReference type="InterPro" id="IPR013783">
    <property type="entry name" value="Ig-like_fold"/>
</dbReference>
<dbReference type="EMBL" id="MWPH01000006">
    <property type="protein sequence ID" value="OVE82818.1"/>
    <property type="molecule type" value="Genomic_DNA"/>
</dbReference>
<feature type="region of interest" description="Disordered" evidence="2">
    <location>
        <begin position="1261"/>
        <end position="1310"/>
    </location>
</feature>
<feature type="compositionally biased region" description="Low complexity" evidence="2">
    <location>
        <begin position="940"/>
        <end position="949"/>
    </location>
</feature>
<evidence type="ECO:0000313" key="4">
    <source>
        <dbReference type="EMBL" id="OVE82818.1"/>
    </source>
</evidence>
<feature type="compositionally biased region" description="Acidic residues" evidence="2">
    <location>
        <begin position="1266"/>
        <end position="1307"/>
    </location>
</feature>
<reference evidence="4 5" key="1">
    <citation type="submission" date="2017-02" db="EMBL/GenBank/DDBJ databases">
        <title>Natronthermophilus aegyptiacus gen. nov.,sp. nov., an aerobic, extremely halophilic alkalithermophilic archaeon isolated from the athalassohaline Wadi An Natrun, Egypt.</title>
        <authorList>
            <person name="Zhao B."/>
        </authorList>
    </citation>
    <scope>NUCLEOTIDE SEQUENCE [LARGE SCALE GENOMIC DNA]</scope>
    <source>
        <strain evidence="4 5">CGMCC 1.3597</strain>
    </source>
</reference>
<dbReference type="InterPro" id="IPR008964">
    <property type="entry name" value="Invasin/intimin_cell_adhesion"/>
</dbReference>
<dbReference type="Pfam" id="PF07581">
    <property type="entry name" value="Glug"/>
    <property type="match status" value="3"/>
</dbReference>
<proteinExistence type="inferred from homology"/>
<dbReference type="InterPro" id="IPR011493">
    <property type="entry name" value="GLUG"/>
</dbReference>